<evidence type="ECO:0000256" key="12">
    <source>
        <dbReference type="ARBA" id="ARBA00043086"/>
    </source>
</evidence>
<keyword evidence="8" id="KW-0460">Magnesium</keyword>
<dbReference type="GO" id="GO:0004660">
    <property type="term" value="F:protein farnesyltransferase activity"/>
    <property type="evidence" value="ECO:0007669"/>
    <property type="project" value="UniProtKB-EC"/>
</dbReference>
<evidence type="ECO:0000256" key="6">
    <source>
        <dbReference type="ARBA" id="ARBA00022679"/>
    </source>
</evidence>
<evidence type="ECO:0000256" key="8">
    <source>
        <dbReference type="ARBA" id="ARBA00022842"/>
    </source>
</evidence>
<comment type="caution">
    <text evidence="14">The sequence shown here is derived from an EMBL/GenBank/DDBJ whole genome shotgun (WGS) entry which is preliminary data.</text>
</comment>
<protein>
    <recommendedName>
        <fullName evidence="9">Protein farnesyltransferase/geranylgeranyltransferase type-1 subunit alpha</fullName>
        <ecNumber evidence="4">2.5.1.58</ecNumber>
        <ecNumber evidence="3">2.5.1.59</ecNumber>
    </recommendedName>
    <alternativeName>
        <fullName evidence="12">CAAX farnesyltransferase subunit alpha</fullName>
    </alternativeName>
    <alternativeName>
        <fullName evidence="11">FTase-alpha</fullName>
    </alternativeName>
    <alternativeName>
        <fullName evidence="10">Ras proteins prenyltransferase subunit alpha</fullName>
    </alternativeName>
    <alternativeName>
        <fullName evidence="13">Type I protein geranyl-geranyltransferase subunit alpha</fullName>
    </alternativeName>
</protein>
<dbReference type="Gene3D" id="1.25.40.120">
    <property type="entry name" value="Protein prenylyltransferase"/>
    <property type="match status" value="1"/>
</dbReference>
<organism evidence="14 15">
    <name type="scientific">Euplotes crassus</name>
    <dbReference type="NCBI Taxonomy" id="5936"/>
    <lineage>
        <taxon>Eukaryota</taxon>
        <taxon>Sar</taxon>
        <taxon>Alveolata</taxon>
        <taxon>Ciliophora</taxon>
        <taxon>Intramacronucleata</taxon>
        <taxon>Spirotrichea</taxon>
        <taxon>Hypotrichia</taxon>
        <taxon>Euplotida</taxon>
        <taxon>Euplotidae</taxon>
        <taxon>Moneuplotes</taxon>
    </lineage>
</organism>
<dbReference type="EMBL" id="CAMPGE010015603">
    <property type="protein sequence ID" value="CAI2374217.1"/>
    <property type="molecule type" value="Genomic_DNA"/>
</dbReference>
<evidence type="ECO:0000256" key="4">
    <source>
        <dbReference type="ARBA" id="ARBA00012702"/>
    </source>
</evidence>
<dbReference type="PROSITE" id="PS51147">
    <property type="entry name" value="PFTA"/>
    <property type="match status" value="3"/>
</dbReference>
<dbReference type="EC" id="2.5.1.58" evidence="4"/>
<keyword evidence="15" id="KW-1185">Reference proteome</keyword>
<reference evidence="14" key="1">
    <citation type="submission" date="2023-07" db="EMBL/GenBank/DDBJ databases">
        <authorList>
            <consortium name="AG Swart"/>
            <person name="Singh M."/>
            <person name="Singh A."/>
            <person name="Seah K."/>
            <person name="Emmerich C."/>
        </authorList>
    </citation>
    <scope>NUCLEOTIDE SEQUENCE</scope>
    <source>
        <strain evidence="14">DP1</strain>
    </source>
</reference>
<keyword evidence="6" id="KW-0808">Transferase</keyword>
<proteinExistence type="inferred from homology"/>
<evidence type="ECO:0000256" key="10">
    <source>
        <dbReference type="ARBA" id="ARBA00041392"/>
    </source>
</evidence>
<dbReference type="Pfam" id="PF01239">
    <property type="entry name" value="PPTA"/>
    <property type="match status" value="3"/>
</dbReference>
<dbReference type="SUPFAM" id="SSF48439">
    <property type="entry name" value="Protein prenylyltransferase"/>
    <property type="match status" value="1"/>
</dbReference>
<dbReference type="EC" id="2.5.1.59" evidence="3"/>
<evidence type="ECO:0000256" key="13">
    <source>
        <dbReference type="ARBA" id="ARBA00043219"/>
    </source>
</evidence>
<comment type="cofactor">
    <cofactor evidence="1">
        <name>Mg(2+)</name>
        <dbReference type="ChEBI" id="CHEBI:18420"/>
    </cofactor>
</comment>
<dbReference type="GO" id="GO:0005965">
    <property type="term" value="C:protein farnesyltransferase complex"/>
    <property type="evidence" value="ECO:0007669"/>
    <property type="project" value="TreeGrafter"/>
</dbReference>
<evidence type="ECO:0000256" key="3">
    <source>
        <dbReference type="ARBA" id="ARBA00012700"/>
    </source>
</evidence>
<dbReference type="AlphaFoldDB" id="A0AAD1XK85"/>
<name>A0AAD1XK85_EUPCR</name>
<evidence type="ECO:0000256" key="11">
    <source>
        <dbReference type="ARBA" id="ARBA00042436"/>
    </source>
</evidence>
<dbReference type="GO" id="GO:0004662">
    <property type="term" value="F:CAAX-protein geranylgeranyltransferase activity"/>
    <property type="evidence" value="ECO:0007669"/>
    <property type="project" value="UniProtKB-EC"/>
</dbReference>
<comment type="similarity">
    <text evidence="2">Belongs to the protein prenyltransferase subunit alpha family.</text>
</comment>
<keyword evidence="5" id="KW-0637">Prenyltransferase</keyword>
<evidence type="ECO:0000256" key="9">
    <source>
        <dbReference type="ARBA" id="ARBA00040965"/>
    </source>
</evidence>
<accession>A0AAD1XK85</accession>
<evidence type="ECO:0000313" key="15">
    <source>
        <dbReference type="Proteomes" id="UP001295684"/>
    </source>
</evidence>
<dbReference type="InterPro" id="IPR002088">
    <property type="entry name" value="Prenyl_trans_a"/>
</dbReference>
<evidence type="ECO:0000256" key="1">
    <source>
        <dbReference type="ARBA" id="ARBA00001946"/>
    </source>
</evidence>
<dbReference type="GO" id="GO:0005953">
    <property type="term" value="C:CAAX-protein geranylgeranyltransferase complex"/>
    <property type="evidence" value="ECO:0007669"/>
    <property type="project" value="TreeGrafter"/>
</dbReference>
<evidence type="ECO:0000313" key="14">
    <source>
        <dbReference type="EMBL" id="CAI2374217.1"/>
    </source>
</evidence>
<keyword evidence="7" id="KW-0677">Repeat</keyword>
<evidence type="ECO:0000256" key="5">
    <source>
        <dbReference type="ARBA" id="ARBA00022602"/>
    </source>
</evidence>
<dbReference type="Proteomes" id="UP001295684">
    <property type="component" value="Unassembled WGS sequence"/>
</dbReference>
<dbReference type="PANTHER" id="PTHR11129:SF1">
    <property type="entry name" value="PROTEIN FARNESYLTRANSFERASE_GERANYLGERANYLTRANSFERASE TYPE-1 SUBUNIT ALPHA"/>
    <property type="match status" value="1"/>
</dbReference>
<sequence>MADSDGESLYEGKEYIPMDEKLDKWADVEPIEQYTQENDPGVCKIDYTPGFEEAMRYFRALLNSNEISRRMLELTQVVIKVNYGCYTAWYIRRKCLDEIGTEEDWQNEIKYLNKIGIALEKNYQIWHHRRCIVQKLNDPSNEKQFMEGILKSDDKNYHAWSYRIWFIKYFNLFDGEMEFIEKMIQDNPVNNSAWSYRYFLVNHTKEFGKETVEQEIQYAFQQIKDYKLDNEAPWVYIRGFLAKTDEEAKRSQRPNSSAKRIIITDFPFVKETCLQMLKDYEEGAHGYRFINILLLDYLIGEGLKEEANEVIDKLATVYDPIRENYWKYRKIS</sequence>
<evidence type="ECO:0000256" key="7">
    <source>
        <dbReference type="ARBA" id="ARBA00022737"/>
    </source>
</evidence>
<gene>
    <name evidence="14" type="ORF">ECRASSUSDP1_LOCUS15569</name>
</gene>
<evidence type="ECO:0000256" key="2">
    <source>
        <dbReference type="ARBA" id="ARBA00006734"/>
    </source>
</evidence>
<dbReference type="PANTHER" id="PTHR11129">
    <property type="entry name" value="PROTEIN FARNESYLTRANSFERASE ALPHA SUBUNIT/RAB GERANYLGERANYL TRANSFERASE ALPHA SUBUNIT"/>
    <property type="match status" value="1"/>
</dbReference>